<keyword evidence="1" id="KW-1133">Transmembrane helix</keyword>
<evidence type="ECO:0000313" key="3">
    <source>
        <dbReference type="Proteomes" id="UP000294164"/>
    </source>
</evidence>
<feature type="transmembrane region" description="Helical" evidence="1">
    <location>
        <begin position="21"/>
        <end position="39"/>
    </location>
</feature>
<keyword evidence="1" id="KW-0472">Membrane</keyword>
<sequence length="77" mass="8127">MPLDDLAGDALGGICRFIGRMLVELVLELLIKGVGYGVLGPLRPGREQSDTVAAVVGLLTWIVVILAAVGLWQALRS</sequence>
<dbReference type="AlphaFoldDB" id="A0A4Q8LXX1"/>
<protein>
    <submittedName>
        <fullName evidence="2">Uncharacterized protein</fullName>
    </submittedName>
</protein>
<comment type="caution">
    <text evidence="2">The sequence shown here is derived from an EMBL/GenBank/DDBJ whole genome shotgun (WGS) entry which is preliminary data.</text>
</comment>
<gene>
    <name evidence="2" type="ORF">EA655_18875</name>
</gene>
<dbReference type="Proteomes" id="UP000294164">
    <property type="component" value="Unassembled WGS sequence"/>
</dbReference>
<evidence type="ECO:0000256" key="1">
    <source>
        <dbReference type="SAM" id="Phobius"/>
    </source>
</evidence>
<accession>A0A4Q8LXX1</accession>
<dbReference type="EMBL" id="SHMG01000015">
    <property type="protein sequence ID" value="TAA36516.1"/>
    <property type="molecule type" value="Genomic_DNA"/>
</dbReference>
<proteinExistence type="predicted"/>
<dbReference type="RefSeq" id="WP_130535892.1">
    <property type="nucleotide sequence ID" value="NZ_SHMG01000015.1"/>
</dbReference>
<dbReference type="OrthoDB" id="5986675at2"/>
<reference evidence="2 3" key="1">
    <citation type="submission" date="2019-02" db="EMBL/GenBank/DDBJ databases">
        <title>WGS of Pseudoxanthomonas species novum from clinical isolates.</title>
        <authorList>
            <person name="Bernier A.-M."/>
            <person name="Bernard K."/>
            <person name="Vachon A."/>
        </authorList>
    </citation>
    <scope>NUCLEOTIDE SEQUENCE [LARGE SCALE GENOMIC DNA]</scope>
    <source>
        <strain evidence="2 3">NML130969</strain>
    </source>
</reference>
<feature type="transmembrane region" description="Helical" evidence="1">
    <location>
        <begin position="51"/>
        <end position="72"/>
    </location>
</feature>
<organism evidence="2 3">
    <name type="scientific">Pseudoxanthomonas winnipegensis</name>
    <dbReference type="NCBI Taxonomy" id="2480810"/>
    <lineage>
        <taxon>Bacteria</taxon>
        <taxon>Pseudomonadati</taxon>
        <taxon>Pseudomonadota</taxon>
        <taxon>Gammaproteobacteria</taxon>
        <taxon>Lysobacterales</taxon>
        <taxon>Lysobacteraceae</taxon>
        <taxon>Pseudoxanthomonas</taxon>
    </lineage>
</organism>
<keyword evidence="1" id="KW-0812">Transmembrane</keyword>
<evidence type="ECO:0000313" key="2">
    <source>
        <dbReference type="EMBL" id="TAA36516.1"/>
    </source>
</evidence>
<name>A0A4Q8LXX1_9GAMM</name>